<dbReference type="EMBL" id="JAULSO010000001">
    <property type="protein sequence ID" value="KAK3693575.1"/>
    <property type="molecule type" value="Genomic_DNA"/>
</dbReference>
<evidence type="ECO:0000256" key="1">
    <source>
        <dbReference type="SAM" id="MobiDB-lite"/>
    </source>
</evidence>
<protein>
    <submittedName>
        <fullName evidence="2">Uncharacterized protein</fullName>
    </submittedName>
</protein>
<reference evidence="2" key="1">
    <citation type="journal article" date="2023" name="Mol. Phylogenet. Evol.">
        <title>Genome-scale phylogeny and comparative genomics of the fungal order Sordariales.</title>
        <authorList>
            <person name="Hensen N."/>
            <person name="Bonometti L."/>
            <person name="Westerberg I."/>
            <person name="Brannstrom I.O."/>
            <person name="Guillou S."/>
            <person name="Cros-Aarteil S."/>
            <person name="Calhoun S."/>
            <person name="Haridas S."/>
            <person name="Kuo A."/>
            <person name="Mondo S."/>
            <person name="Pangilinan J."/>
            <person name="Riley R."/>
            <person name="LaButti K."/>
            <person name="Andreopoulos B."/>
            <person name="Lipzen A."/>
            <person name="Chen C."/>
            <person name="Yan M."/>
            <person name="Daum C."/>
            <person name="Ng V."/>
            <person name="Clum A."/>
            <person name="Steindorff A."/>
            <person name="Ohm R.A."/>
            <person name="Martin F."/>
            <person name="Silar P."/>
            <person name="Natvig D.O."/>
            <person name="Lalanne C."/>
            <person name="Gautier V."/>
            <person name="Ament-Velasquez S.L."/>
            <person name="Kruys A."/>
            <person name="Hutchinson M.I."/>
            <person name="Powell A.J."/>
            <person name="Barry K."/>
            <person name="Miller A.N."/>
            <person name="Grigoriev I.V."/>
            <person name="Debuchy R."/>
            <person name="Gladieux P."/>
            <person name="Hiltunen Thoren M."/>
            <person name="Johannesson H."/>
        </authorList>
    </citation>
    <scope>NUCLEOTIDE SEQUENCE</scope>
    <source>
        <strain evidence="2">CBS 314.62</strain>
    </source>
</reference>
<dbReference type="AlphaFoldDB" id="A0AAE0XHP6"/>
<feature type="region of interest" description="Disordered" evidence="1">
    <location>
        <begin position="107"/>
        <end position="172"/>
    </location>
</feature>
<accession>A0AAE0XHP6</accession>
<organism evidence="2 3">
    <name type="scientific">Podospora appendiculata</name>
    <dbReference type="NCBI Taxonomy" id="314037"/>
    <lineage>
        <taxon>Eukaryota</taxon>
        <taxon>Fungi</taxon>
        <taxon>Dikarya</taxon>
        <taxon>Ascomycota</taxon>
        <taxon>Pezizomycotina</taxon>
        <taxon>Sordariomycetes</taxon>
        <taxon>Sordariomycetidae</taxon>
        <taxon>Sordariales</taxon>
        <taxon>Podosporaceae</taxon>
        <taxon>Podospora</taxon>
    </lineage>
</organism>
<gene>
    <name evidence="2" type="ORF">B0T22DRAFT_450172</name>
</gene>
<name>A0AAE0XHP6_9PEZI</name>
<reference evidence="2" key="2">
    <citation type="submission" date="2023-06" db="EMBL/GenBank/DDBJ databases">
        <authorList>
            <consortium name="Lawrence Berkeley National Laboratory"/>
            <person name="Haridas S."/>
            <person name="Hensen N."/>
            <person name="Bonometti L."/>
            <person name="Westerberg I."/>
            <person name="Brannstrom I.O."/>
            <person name="Guillou S."/>
            <person name="Cros-Aarteil S."/>
            <person name="Calhoun S."/>
            <person name="Kuo A."/>
            <person name="Mondo S."/>
            <person name="Pangilinan J."/>
            <person name="Riley R."/>
            <person name="Labutti K."/>
            <person name="Andreopoulos B."/>
            <person name="Lipzen A."/>
            <person name="Chen C."/>
            <person name="Yanf M."/>
            <person name="Daum C."/>
            <person name="Ng V."/>
            <person name="Clum A."/>
            <person name="Steindorff A."/>
            <person name="Ohm R."/>
            <person name="Martin F."/>
            <person name="Silar P."/>
            <person name="Natvig D."/>
            <person name="Lalanne C."/>
            <person name="Gautier V."/>
            <person name="Ament-Velasquez S.L."/>
            <person name="Kruys A."/>
            <person name="Hutchinson M.I."/>
            <person name="Powell A.J."/>
            <person name="Barry K."/>
            <person name="Miller A.N."/>
            <person name="Grigoriev I.V."/>
            <person name="Debuchy R."/>
            <person name="Gladieux P."/>
            <person name="Thoren M.H."/>
            <person name="Johannesson H."/>
        </authorList>
    </citation>
    <scope>NUCLEOTIDE SEQUENCE</scope>
    <source>
        <strain evidence="2">CBS 314.62</strain>
    </source>
</reference>
<sequence>MDLPWCRLPLSAPPVGLLVRQRQRLHLRLGLCLPNRRGRLIRCPAWLSTRQGVSRRVVLILAQGGLLSSEEEAPSGPNTLPRFCFVLHGCLQPRRRQEQQWSVAIGFNAGAPPDRSRNTGSQQHTDVSVPWAASTPGPSPFGRTRFTSCPGKGTQRRSAGKRWTLQDSFAAR</sequence>
<comment type="caution">
    <text evidence="2">The sequence shown here is derived from an EMBL/GenBank/DDBJ whole genome shotgun (WGS) entry which is preliminary data.</text>
</comment>
<keyword evidence="3" id="KW-1185">Reference proteome</keyword>
<proteinExistence type="predicted"/>
<evidence type="ECO:0000313" key="2">
    <source>
        <dbReference type="EMBL" id="KAK3693575.1"/>
    </source>
</evidence>
<evidence type="ECO:0000313" key="3">
    <source>
        <dbReference type="Proteomes" id="UP001270362"/>
    </source>
</evidence>
<dbReference type="Proteomes" id="UP001270362">
    <property type="component" value="Unassembled WGS sequence"/>
</dbReference>